<accession>A0A9D4HES6</accession>
<evidence type="ECO:0000313" key="2">
    <source>
        <dbReference type="EMBL" id="KAH3716525.1"/>
    </source>
</evidence>
<proteinExistence type="predicted"/>
<feature type="region of interest" description="Disordered" evidence="1">
    <location>
        <begin position="1"/>
        <end position="23"/>
    </location>
</feature>
<gene>
    <name evidence="2" type="ORF">DPMN_059248</name>
</gene>
<dbReference type="EMBL" id="JAIWYP010000013">
    <property type="protein sequence ID" value="KAH3716525.1"/>
    <property type="molecule type" value="Genomic_DNA"/>
</dbReference>
<keyword evidence="3" id="KW-1185">Reference proteome</keyword>
<evidence type="ECO:0000313" key="3">
    <source>
        <dbReference type="Proteomes" id="UP000828390"/>
    </source>
</evidence>
<sequence length="127" mass="13781">MEDKQTSKRRVDASASSRITKAPIQIPRKVKSGRVAKAYKASPVHGKNKNSVQGQNQIVSFATGRSRYFNEVESSIPLNINETKLPARPDNETPMPEPETSSLPEPALGVDVGGRGGQGRGRGSQRR</sequence>
<reference evidence="2" key="2">
    <citation type="submission" date="2020-11" db="EMBL/GenBank/DDBJ databases">
        <authorList>
            <person name="McCartney M.A."/>
            <person name="Auch B."/>
            <person name="Kono T."/>
            <person name="Mallez S."/>
            <person name="Becker A."/>
            <person name="Gohl D.M."/>
            <person name="Silverstein K.A.T."/>
            <person name="Koren S."/>
            <person name="Bechman K.B."/>
            <person name="Herman A."/>
            <person name="Abrahante J.E."/>
            <person name="Garbe J."/>
        </authorList>
    </citation>
    <scope>NUCLEOTIDE SEQUENCE</scope>
    <source>
        <strain evidence="2">Duluth1</strain>
        <tissue evidence="2">Whole animal</tissue>
    </source>
</reference>
<feature type="compositionally biased region" description="Gly residues" evidence="1">
    <location>
        <begin position="111"/>
        <end position="127"/>
    </location>
</feature>
<evidence type="ECO:0000256" key="1">
    <source>
        <dbReference type="SAM" id="MobiDB-lite"/>
    </source>
</evidence>
<feature type="region of interest" description="Disordered" evidence="1">
    <location>
        <begin position="80"/>
        <end position="127"/>
    </location>
</feature>
<name>A0A9D4HES6_DREPO</name>
<feature type="compositionally biased region" description="Basic and acidic residues" evidence="1">
    <location>
        <begin position="1"/>
        <end position="12"/>
    </location>
</feature>
<comment type="caution">
    <text evidence="2">The sequence shown here is derived from an EMBL/GenBank/DDBJ whole genome shotgun (WGS) entry which is preliminary data.</text>
</comment>
<dbReference type="Proteomes" id="UP000828390">
    <property type="component" value="Unassembled WGS sequence"/>
</dbReference>
<reference evidence="2" key="1">
    <citation type="journal article" date="2019" name="bioRxiv">
        <title>The Genome of the Zebra Mussel, Dreissena polymorpha: A Resource for Invasive Species Research.</title>
        <authorList>
            <person name="McCartney M.A."/>
            <person name="Auch B."/>
            <person name="Kono T."/>
            <person name="Mallez S."/>
            <person name="Zhang Y."/>
            <person name="Obille A."/>
            <person name="Becker A."/>
            <person name="Abrahante J.E."/>
            <person name="Garbe J."/>
            <person name="Badalamenti J.P."/>
            <person name="Herman A."/>
            <person name="Mangelson H."/>
            <person name="Liachko I."/>
            <person name="Sullivan S."/>
            <person name="Sone E.D."/>
            <person name="Koren S."/>
            <person name="Silverstein K.A.T."/>
            <person name="Beckman K.B."/>
            <person name="Gohl D.M."/>
        </authorList>
    </citation>
    <scope>NUCLEOTIDE SEQUENCE</scope>
    <source>
        <strain evidence="2">Duluth1</strain>
        <tissue evidence="2">Whole animal</tissue>
    </source>
</reference>
<dbReference type="AlphaFoldDB" id="A0A9D4HES6"/>
<organism evidence="2 3">
    <name type="scientific">Dreissena polymorpha</name>
    <name type="common">Zebra mussel</name>
    <name type="synonym">Mytilus polymorpha</name>
    <dbReference type="NCBI Taxonomy" id="45954"/>
    <lineage>
        <taxon>Eukaryota</taxon>
        <taxon>Metazoa</taxon>
        <taxon>Spiralia</taxon>
        <taxon>Lophotrochozoa</taxon>
        <taxon>Mollusca</taxon>
        <taxon>Bivalvia</taxon>
        <taxon>Autobranchia</taxon>
        <taxon>Heteroconchia</taxon>
        <taxon>Euheterodonta</taxon>
        <taxon>Imparidentia</taxon>
        <taxon>Neoheterodontei</taxon>
        <taxon>Myida</taxon>
        <taxon>Dreissenoidea</taxon>
        <taxon>Dreissenidae</taxon>
        <taxon>Dreissena</taxon>
    </lineage>
</organism>
<protein>
    <submittedName>
        <fullName evidence="2">Uncharacterized protein</fullName>
    </submittedName>
</protein>